<dbReference type="InterPro" id="IPR041635">
    <property type="entry name" value="Type_ISP_LLaBIII_C"/>
</dbReference>
<comment type="caution">
    <text evidence="3">The sequence shown here is derived from an EMBL/GenBank/DDBJ whole genome shotgun (WGS) entry which is preliminary data.</text>
</comment>
<feature type="region of interest" description="Disordered" evidence="1">
    <location>
        <begin position="148"/>
        <end position="174"/>
    </location>
</feature>
<name>A0A316DZI5_9FLAO</name>
<evidence type="ECO:0000313" key="4">
    <source>
        <dbReference type="Proteomes" id="UP000245667"/>
    </source>
</evidence>
<sequence>MGIFISILFSDMCDRTSHTKETGCIFPRFLYLEINGQLGTGQFAESIPNLDLEVVDGMAKKLGLTFVTENEPESNVCFINSPELRDDYKSTFTPRDVLDYFYAVLQTPTYGQSQNVDFSHMPHPKDSDTFWKWVQLGGQIRQLHTLESSKMESPNTSFPNEGDNTITRKLTKTDGGYEPIDESKGKVWINDKQYFDKVPLLAWEFYVGGCQPAQKWLRDRMGQTLGVDAILHYQKIIVALEETDRLLKAMGPLEMA</sequence>
<accession>A0A316DZI5</accession>
<dbReference type="AlphaFoldDB" id="A0A316DZI5"/>
<dbReference type="Pfam" id="PF18135">
    <property type="entry name" value="Type_ISP_C"/>
    <property type="match status" value="1"/>
</dbReference>
<reference evidence="3 4" key="1">
    <citation type="submission" date="2018-05" db="EMBL/GenBank/DDBJ databases">
        <title>Genomic Encyclopedia of Archaeal and Bacterial Type Strains, Phase II (KMG-II): from individual species to whole genera.</title>
        <authorList>
            <person name="Goeker M."/>
        </authorList>
    </citation>
    <scope>NUCLEOTIDE SEQUENCE [LARGE SCALE GENOMIC DNA]</scope>
    <source>
        <strain evidence="3 4">DSM 23514</strain>
    </source>
</reference>
<evidence type="ECO:0000313" key="3">
    <source>
        <dbReference type="EMBL" id="PWK22712.1"/>
    </source>
</evidence>
<evidence type="ECO:0000256" key="1">
    <source>
        <dbReference type="SAM" id="MobiDB-lite"/>
    </source>
</evidence>
<organism evidence="3 4">
    <name type="scientific">Maribacter polysiphoniae</name>
    <dbReference type="NCBI Taxonomy" id="429344"/>
    <lineage>
        <taxon>Bacteria</taxon>
        <taxon>Pseudomonadati</taxon>
        <taxon>Bacteroidota</taxon>
        <taxon>Flavobacteriia</taxon>
        <taxon>Flavobacteriales</taxon>
        <taxon>Flavobacteriaceae</taxon>
        <taxon>Maribacter</taxon>
    </lineage>
</organism>
<dbReference type="Proteomes" id="UP000245667">
    <property type="component" value="Unassembled WGS sequence"/>
</dbReference>
<protein>
    <recommendedName>
        <fullName evidence="2">Type ISP restriction-modification enzyme LLaBIII C-terminal specificity domain-containing protein</fullName>
    </recommendedName>
</protein>
<dbReference type="EMBL" id="QGGQ01000006">
    <property type="protein sequence ID" value="PWK22712.1"/>
    <property type="molecule type" value="Genomic_DNA"/>
</dbReference>
<gene>
    <name evidence="3" type="ORF">LX92_02648</name>
</gene>
<feature type="domain" description="Type ISP restriction-modification enzyme LLaBIII C-terminal specificity" evidence="2">
    <location>
        <begin position="8"/>
        <end position="248"/>
    </location>
</feature>
<dbReference type="RefSeq" id="WP_109651362.1">
    <property type="nucleotide sequence ID" value="NZ_JACWLN010000005.1"/>
</dbReference>
<feature type="compositionally biased region" description="Polar residues" evidence="1">
    <location>
        <begin position="148"/>
        <end position="168"/>
    </location>
</feature>
<evidence type="ECO:0000259" key="2">
    <source>
        <dbReference type="Pfam" id="PF18135"/>
    </source>
</evidence>
<proteinExistence type="predicted"/>